<dbReference type="Proteomes" id="UP000288669">
    <property type="component" value="Unassembled WGS sequence"/>
</dbReference>
<dbReference type="PANTHER" id="PTHR30383:SF27">
    <property type="entry name" value="SPORE GERMINATION LIPASE LIPC"/>
    <property type="match status" value="1"/>
</dbReference>
<sequence>MQKLKSLKKLKGLAFLFIGVTIITFCVLSFVFPKAEQRLGTTTKTSLTKKLTQKEVIRFVALGDSLTEGVGDSTNAGGFVPLLSQALTDKYQLNAVQTDNYGKAGNRTDQILARIKKSTKMQQSIKKADVITLTTGGNDVMKVVRNELMNGINVGSFTSPQKDYVKNLSKLYAEIRKLNKDAPIYQLGIYNPFYLSFSDITELQTIVDNWNSTSEKAVKKQKNAYFIPINDLLYKGIDGKIGVDTKINSDETTESGKVSQTINNLISTTDNFHPNNLGYQIMSNAFQKELDTTKTKWLSK</sequence>
<evidence type="ECO:0000313" key="4">
    <source>
        <dbReference type="Proteomes" id="UP000288669"/>
    </source>
</evidence>
<dbReference type="Pfam" id="PF13472">
    <property type="entry name" value="Lipase_GDSL_2"/>
    <property type="match status" value="1"/>
</dbReference>
<reference evidence="3 4" key="1">
    <citation type="submission" date="2017-05" db="EMBL/GenBank/DDBJ databases">
        <title>Vagococcus spp. assemblies.</title>
        <authorList>
            <person name="Gulvik C.A."/>
        </authorList>
    </citation>
    <scope>NUCLEOTIDE SEQUENCE [LARGE SCALE GENOMIC DNA]</scope>
    <source>
        <strain evidence="3 4">DSM 24756</strain>
    </source>
</reference>
<evidence type="ECO:0000313" key="3">
    <source>
        <dbReference type="EMBL" id="RSU08122.1"/>
    </source>
</evidence>
<dbReference type="EMBL" id="NGJZ01000001">
    <property type="protein sequence ID" value="RSU08122.1"/>
    <property type="molecule type" value="Genomic_DNA"/>
</dbReference>
<dbReference type="RefSeq" id="WP_126822412.1">
    <property type="nucleotide sequence ID" value="NZ_JBHLWU010000001.1"/>
</dbReference>
<protein>
    <recommendedName>
        <fullName evidence="2">SGNH hydrolase-type esterase domain-containing protein</fullName>
    </recommendedName>
</protein>
<dbReference type="InterPro" id="IPR013830">
    <property type="entry name" value="SGNH_hydro"/>
</dbReference>
<keyword evidence="4" id="KW-1185">Reference proteome</keyword>
<dbReference type="OrthoDB" id="252349at2"/>
<dbReference type="Gene3D" id="3.40.50.1110">
    <property type="entry name" value="SGNH hydrolase"/>
    <property type="match status" value="1"/>
</dbReference>
<dbReference type="AlphaFoldDB" id="A0A430AJ34"/>
<keyword evidence="1" id="KW-1133">Transmembrane helix</keyword>
<gene>
    <name evidence="3" type="ORF">CBF30_02435</name>
</gene>
<evidence type="ECO:0000256" key="1">
    <source>
        <dbReference type="SAM" id="Phobius"/>
    </source>
</evidence>
<proteinExistence type="predicted"/>
<name>A0A430AJ34_9ENTE</name>
<keyword evidence="1" id="KW-0472">Membrane</keyword>
<dbReference type="PANTHER" id="PTHR30383">
    <property type="entry name" value="THIOESTERASE 1/PROTEASE 1/LYSOPHOSPHOLIPASE L1"/>
    <property type="match status" value="1"/>
</dbReference>
<organism evidence="3 4">
    <name type="scientific">Vagococcus entomophilus</name>
    <dbReference type="NCBI Taxonomy" id="1160095"/>
    <lineage>
        <taxon>Bacteria</taxon>
        <taxon>Bacillati</taxon>
        <taxon>Bacillota</taxon>
        <taxon>Bacilli</taxon>
        <taxon>Lactobacillales</taxon>
        <taxon>Enterococcaceae</taxon>
        <taxon>Vagococcus</taxon>
    </lineage>
</organism>
<dbReference type="GO" id="GO:0004622">
    <property type="term" value="F:phosphatidylcholine lysophospholipase activity"/>
    <property type="evidence" value="ECO:0007669"/>
    <property type="project" value="TreeGrafter"/>
</dbReference>
<feature type="transmembrane region" description="Helical" evidence="1">
    <location>
        <begin position="12"/>
        <end position="32"/>
    </location>
</feature>
<keyword evidence="1" id="KW-0812">Transmembrane</keyword>
<comment type="caution">
    <text evidence="3">The sequence shown here is derived from an EMBL/GenBank/DDBJ whole genome shotgun (WGS) entry which is preliminary data.</text>
</comment>
<dbReference type="CDD" id="cd04506">
    <property type="entry name" value="SGNH_hydrolase_YpmR_like"/>
    <property type="match status" value="1"/>
</dbReference>
<dbReference type="SUPFAM" id="SSF52266">
    <property type="entry name" value="SGNH hydrolase"/>
    <property type="match status" value="1"/>
</dbReference>
<accession>A0A430AJ34</accession>
<evidence type="ECO:0000259" key="2">
    <source>
        <dbReference type="Pfam" id="PF13472"/>
    </source>
</evidence>
<dbReference type="InterPro" id="IPR036514">
    <property type="entry name" value="SGNH_hydro_sf"/>
</dbReference>
<feature type="domain" description="SGNH hydrolase-type esterase" evidence="2">
    <location>
        <begin position="61"/>
        <end position="281"/>
    </location>
</feature>
<dbReference type="InterPro" id="IPR051532">
    <property type="entry name" value="Ester_Hydrolysis_Enzymes"/>
</dbReference>